<evidence type="ECO:0000256" key="4">
    <source>
        <dbReference type="ARBA" id="ARBA00022475"/>
    </source>
</evidence>
<dbReference type="InterPro" id="IPR000014">
    <property type="entry name" value="PAS"/>
</dbReference>
<evidence type="ECO:0000256" key="1">
    <source>
        <dbReference type="ARBA" id="ARBA00000085"/>
    </source>
</evidence>
<evidence type="ECO:0000256" key="3">
    <source>
        <dbReference type="ARBA" id="ARBA00012438"/>
    </source>
</evidence>
<feature type="domain" description="PAS" evidence="15">
    <location>
        <begin position="28"/>
        <end position="76"/>
    </location>
</feature>
<dbReference type="InterPro" id="IPR004358">
    <property type="entry name" value="Sig_transdc_His_kin-like_C"/>
</dbReference>
<dbReference type="PROSITE" id="PS50110">
    <property type="entry name" value="RESPONSE_REGULATORY"/>
    <property type="match status" value="1"/>
</dbReference>
<dbReference type="SUPFAM" id="SSF55785">
    <property type="entry name" value="PYP-like sensor domain (PAS domain)"/>
    <property type="match status" value="2"/>
</dbReference>
<keyword evidence="10" id="KW-0902">Two-component regulatory system</keyword>
<dbReference type="FunFam" id="3.30.565.10:FF:000023">
    <property type="entry name" value="PAS domain-containing sensor histidine kinase"/>
    <property type="match status" value="1"/>
</dbReference>
<dbReference type="Pfam" id="PF00072">
    <property type="entry name" value="Response_reg"/>
    <property type="match status" value="1"/>
</dbReference>
<keyword evidence="6" id="KW-0808">Transferase</keyword>
<keyword evidence="8" id="KW-0418">Kinase</keyword>
<evidence type="ECO:0000313" key="17">
    <source>
        <dbReference type="Proteomes" id="UP000294737"/>
    </source>
</evidence>
<dbReference type="SMART" id="SM00388">
    <property type="entry name" value="HisKA"/>
    <property type="match status" value="1"/>
</dbReference>
<reference evidence="16 17" key="1">
    <citation type="submission" date="2019-03" db="EMBL/GenBank/DDBJ databases">
        <title>Genomic Encyclopedia of Type Strains, Phase IV (KMG-IV): sequencing the most valuable type-strain genomes for metagenomic binning, comparative biology and taxonomic classification.</title>
        <authorList>
            <person name="Goeker M."/>
        </authorList>
    </citation>
    <scope>NUCLEOTIDE SEQUENCE [LARGE SCALE GENOMIC DNA]</scope>
    <source>
        <strain evidence="16 17">DSM 18555</strain>
    </source>
</reference>
<dbReference type="SUPFAM" id="SSF52172">
    <property type="entry name" value="CheY-like"/>
    <property type="match status" value="1"/>
</dbReference>
<dbReference type="CDD" id="cd00075">
    <property type="entry name" value="HATPase"/>
    <property type="match status" value="1"/>
</dbReference>
<dbReference type="Proteomes" id="UP000294737">
    <property type="component" value="Unassembled WGS sequence"/>
</dbReference>
<dbReference type="PROSITE" id="PS50109">
    <property type="entry name" value="HIS_KIN"/>
    <property type="match status" value="1"/>
</dbReference>
<dbReference type="GO" id="GO:0000155">
    <property type="term" value="F:phosphorelay sensor kinase activity"/>
    <property type="evidence" value="ECO:0007669"/>
    <property type="project" value="InterPro"/>
</dbReference>
<evidence type="ECO:0000259" key="15">
    <source>
        <dbReference type="PROSITE" id="PS50112"/>
    </source>
</evidence>
<feature type="modified residue" description="4-aspartylphosphate" evidence="12">
    <location>
        <position position="585"/>
    </location>
</feature>
<dbReference type="SMART" id="SM00387">
    <property type="entry name" value="HATPase_c"/>
    <property type="match status" value="1"/>
</dbReference>
<dbReference type="InterPro" id="IPR005467">
    <property type="entry name" value="His_kinase_dom"/>
</dbReference>
<evidence type="ECO:0000256" key="5">
    <source>
        <dbReference type="ARBA" id="ARBA00022553"/>
    </source>
</evidence>
<evidence type="ECO:0000256" key="12">
    <source>
        <dbReference type="PROSITE-ProRule" id="PRU00169"/>
    </source>
</evidence>
<feature type="domain" description="Response regulatory" evidence="14">
    <location>
        <begin position="536"/>
        <end position="650"/>
    </location>
</feature>
<dbReference type="NCBIfam" id="TIGR00229">
    <property type="entry name" value="sensory_box"/>
    <property type="match status" value="1"/>
</dbReference>
<keyword evidence="17" id="KW-1185">Reference proteome</keyword>
<evidence type="ECO:0000313" key="16">
    <source>
        <dbReference type="EMBL" id="TDN94928.1"/>
    </source>
</evidence>
<gene>
    <name evidence="16" type="ORF">EV677_1491</name>
</gene>
<dbReference type="InterPro" id="IPR003661">
    <property type="entry name" value="HisK_dim/P_dom"/>
</dbReference>
<sequence length="650" mass="72360">MEKDLGLAAALKYETCRRKHAEAALEARDREFIDFVENAAVCLHQVGPDGVILWANKAELDLLGYAPKEYIGRNIIEFHADAATINDILCLLTNGDTILDYPARLKCKDGSIKHVLIHSNGRFENGKLIYTRCFTRDVTDKVVRDQVLSERNDLLLQAPVATALLIGPNYTFELANDMYKHIVGRNDLEGKSYLEAFPELRDTVLPDILKRVYETGVSFSSDEHHATLIKSGKREDLVLKFNLQALKRASGEIFGMMAVAVDITELVRSREAQKRNEAERDALLQKLEASDRAKDEFLAILGHELRNPLSPIVTALDLMKMRGDIGATKEYGILQRQVKHLLRLVDDLLDVSRITRGKVDLRKTTTAVREVIIKAVEMVSVLAEQKHHTIQIDEQASGLEWYGDPIRLAQVVTNLLTNAIHYTPSDGRISLRWWKENDHVCISVADNGIGISEAALSKIFELFYQVPGKSERAKGGLGIGLSLVNSLVLAHGGTVQAFSEGEGKGSEFIIRLPLLKNVSQSNIEPLKRKISIATRRVLIVDDNKDAADTLNELLMINGHTTMVAYDPITALAIAKSYQPEILITDIGMPVMNGYDFALHLRGVLDNPSSCKMYAVSGFGQQIDRERSQRAGFVAHFVRPVDAETFLDAIC</sequence>
<dbReference type="SUPFAM" id="SSF55874">
    <property type="entry name" value="ATPase domain of HSP90 chaperone/DNA topoisomerase II/histidine kinase"/>
    <property type="match status" value="1"/>
</dbReference>
<dbReference type="InterPro" id="IPR011006">
    <property type="entry name" value="CheY-like_superfamily"/>
</dbReference>
<dbReference type="Pfam" id="PF00512">
    <property type="entry name" value="HisKA"/>
    <property type="match status" value="1"/>
</dbReference>
<accession>A0A4V6PRL8</accession>
<keyword evidence="11" id="KW-0472">Membrane</keyword>
<dbReference type="Pfam" id="PF02518">
    <property type="entry name" value="HATPase_c"/>
    <property type="match status" value="1"/>
</dbReference>
<evidence type="ECO:0000256" key="7">
    <source>
        <dbReference type="ARBA" id="ARBA00022741"/>
    </source>
</evidence>
<dbReference type="Gene3D" id="3.40.50.2300">
    <property type="match status" value="1"/>
</dbReference>
<evidence type="ECO:0000256" key="11">
    <source>
        <dbReference type="ARBA" id="ARBA00023136"/>
    </source>
</evidence>
<proteinExistence type="predicted"/>
<dbReference type="CDD" id="cd00130">
    <property type="entry name" value="PAS"/>
    <property type="match status" value="1"/>
</dbReference>
<dbReference type="InterPro" id="IPR035965">
    <property type="entry name" value="PAS-like_dom_sf"/>
</dbReference>
<name>A0A4V6PRL8_9BURK</name>
<keyword evidence="5 12" id="KW-0597">Phosphoprotein</keyword>
<dbReference type="RefSeq" id="WP_112991603.1">
    <property type="nucleotide sequence ID" value="NZ_PTLZ01000001.1"/>
</dbReference>
<evidence type="ECO:0000259" key="14">
    <source>
        <dbReference type="PROSITE" id="PS50110"/>
    </source>
</evidence>
<dbReference type="PROSITE" id="PS50112">
    <property type="entry name" value="PAS"/>
    <property type="match status" value="1"/>
</dbReference>
<evidence type="ECO:0000256" key="2">
    <source>
        <dbReference type="ARBA" id="ARBA00004236"/>
    </source>
</evidence>
<dbReference type="OrthoDB" id="9768069at2"/>
<evidence type="ECO:0000259" key="13">
    <source>
        <dbReference type="PROSITE" id="PS50109"/>
    </source>
</evidence>
<comment type="caution">
    <text evidence="16">The sequence shown here is derived from an EMBL/GenBank/DDBJ whole genome shotgun (WGS) entry which is preliminary data.</text>
</comment>
<evidence type="ECO:0000256" key="9">
    <source>
        <dbReference type="ARBA" id="ARBA00022840"/>
    </source>
</evidence>
<dbReference type="SMART" id="SM00091">
    <property type="entry name" value="PAS"/>
    <property type="match status" value="2"/>
</dbReference>
<dbReference type="GO" id="GO:0005524">
    <property type="term" value="F:ATP binding"/>
    <property type="evidence" value="ECO:0007669"/>
    <property type="project" value="UniProtKB-KW"/>
</dbReference>
<keyword evidence="9" id="KW-0067">ATP-binding</keyword>
<dbReference type="PANTHER" id="PTHR43547">
    <property type="entry name" value="TWO-COMPONENT HISTIDINE KINASE"/>
    <property type="match status" value="1"/>
</dbReference>
<dbReference type="InterPro" id="IPR013656">
    <property type="entry name" value="PAS_4"/>
</dbReference>
<dbReference type="InterPro" id="IPR036890">
    <property type="entry name" value="HATPase_C_sf"/>
</dbReference>
<dbReference type="SUPFAM" id="SSF47384">
    <property type="entry name" value="Homodimeric domain of signal transducing histidine kinase"/>
    <property type="match status" value="1"/>
</dbReference>
<dbReference type="InterPro" id="IPR036097">
    <property type="entry name" value="HisK_dim/P_sf"/>
</dbReference>
<keyword evidence="7" id="KW-0547">Nucleotide-binding</keyword>
<dbReference type="CDD" id="cd00082">
    <property type="entry name" value="HisKA"/>
    <property type="match status" value="1"/>
</dbReference>
<dbReference type="Pfam" id="PF08448">
    <property type="entry name" value="PAS_4"/>
    <property type="match status" value="2"/>
</dbReference>
<evidence type="ECO:0000256" key="6">
    <source>
        <dbReference type="ARBA" id="ARBA00022679"/>
    </source>
</evidence>
<dbReference type="InterPro" id="IPR003594">
    <property type="entry name" value="HATPase_dom"/>
</dbReference>
<dbReference type="AlphaFoldDB" id="A0A4V6PRL8"/>
<dbReference type="InterPro" id="IPR001789">
    <property type="entry name" value="Sig_transdc_resp-reg_receiver"/>
</dbReference>
<protein>
    <recommendedName>
        <fullName evidence="3">histidine kinase</fullName>
        <ecNumber evidence="3">2.7.13.3</ecNumber>
    </recommendedName>
</protein>
<dbReference type="EC" id="2.7.13.3" evidence="3"/>
<dbReference type="GO" id="GO:0005886">
    <property type="term" value="C:plasma membrane"/>
    <property type="evidence" value="ECO:0007669"/>
    <property type="project" value="UniProtKB-SubCell"/>
</dbReference>
<evidence type="ECO:0000256" key="10">
    <source>
        <dbReference type="ARBA" id="ARBA00023012"/>
    </source>
</evidence>
<dbReference type="EMBL" id="SNWF01000004">
    <property type="protein sequence ID" value="TDN94928.1"/>
    <property type="molecule type" value="Genomic_DNA"/>
</dbReference>
<dbReference type="Gene3D" id="3.30.450.20">
    <property type="entry name" value="PAS domain"/>
    <property type="match status" value="2"/>
</dbReference>
<dbReference type="PRINTS" id="PR00344">
    <property type="entry name" value="BCTRLSENSOR"/>
</dbReference>
<keyword evidence="4" id="KW-1003">Cell membrane</keyword>
<comment type="catalytic activity">
    <reaction evidence="1">
        <text>ATP + protein L-histidine = ADP + protein N-phospho-L-histidine.</text>
        <dbReference type="EC" id="2.7.13.3"/>
    </reaction>
</comment>
<dbReference type="Gene3D" id="1.10.287.130">
    <property type="match status" value="1"/>
</dbReference>
<dbReference type="Gene3D" id="3.30.565.10">
    <property type="entry name" value="Histidine kinase-like ATPase, C-terminal domain"/>
    <property type="match status" value="1"/>
</dbReference>
<feature type="domain" description="Histidine kinase" evidence="13">
    <location>
        <begin position="300"/>
        <end position="516"/>
    </location>
</feature>
<organism evidence="16 17">
    <name type="scientific">Herminiimonas fonticola</name>
    <dbReference type="NCBI Taxonomy" id="303380"/>
    <lineage>
        <taxon>Bacteria</taxon>
        <taxon>Pseudomonadati</taxon>
        <taxon>Pseudomonadota</taxon>
        <taxon>Betaproteobacteria</taxon>
        <taxon>Burkholderiales</taxon>
        <taxon>Oxalobacteraceae</taxon>
        <taxon>Herminiimonas</taxon>
    </lineage>
</organism>
<dbReference type="PANTHER" id="PTHR43547:SF2">
    <property type="entry name" value="HYBRID SIGNAL TRANSDUCTION HISTIDINE KINASE C"/>
    <property type="match status" value="1"/>
</dbReference>
<evidence type="ECO:0000256" key="8">
    <source>
        <dbReference type="ARBA" id="ARBA00022777"/>
    </source>
</evidence>
<dbReference type="SMART" id="SM00448">
    <property type="entry name" value="REC"/>
    <property type="match status" value="1"/>
</dbReference>
<comment type="subcellular location">
    <subcellularLocation>
        <location evidence="2">Cell membrane</location>
    </subcellularLocation>
</comment>